<comment type="cofactor">
    <cofactor evidence="1 12">
        <name>pyridoxal 5'-phosphate</name>
        <dbReference type="ChEBI" id="CHEBI:597326"/>
    </cofactor>
</comment>
<dbReference type="InterPro" id="IPR001544">
    <property type="entry name" value="Aminotrans_IV"/>
</dbReference>
<reference evidence="13 14" key="1">
    <citation type="submission" date="2024-09" db="EMBL/GenBank/DDBJ databases">
        <authorList>
            <person name="Sun Q."/>
            <person name="Mori K."/>
        </authorList>
    </citation>
    <scope>NUCLEOTIDE SEQUENCE [LARGE SCALE GENOMIC DNA]</scope>
    <source>
        <strain evidence="13 14">CECT 7682</strain>
    </source>
</reference>
<keyword evidence="13" id="KW-0032">Aminotransferase</keyword>
<comment type="catalytic activity">
    <reaction evidence="8">
        <text>L-valine + 2-oxoglutarate = 3-methyl-2-oxobutanoate + L-glutamate</text>
        <dbReference type="Rhea" id="RHEA:24813"/>
        <dbReference type="ChEBI" id="CHEBI:11851"/>
        <dbReference type="ChEBI" id="CHEBI:16810"/>
        <dbReference type="ChEBI" id="CHEBI:29985"/>
        <dbReference type="ChEBI" id="CHEBI:57762"/>
        <dbReference type="EC" id="2.6.1.42"/>
    </reaction>
</comment>
<dbReference type="PANTHER" id="PTHR42743:SF11">
    <property type="entry name" value="AMINODEOXYCHORISMATE LYASE"/>
    <property type="match status" value="1"/>
</dbReference>
<dbReference type="Gene3D" id="3.20.10.10">
    <property type="entry name" value="D-amino Acid Aminotransferase, subunit A, domain 2"/>
    <property type="match status" value="1"/>
</dbReference>
<comment type="catalytic activity">
    <reaction evidence="10">
        <text>L-leucine + 2-oxoglutarate = 4-methyl-2-oxopentanoate + L-glutamate</text>
        <dbReference type="Rhea" id="RHEA:18321"/>
        <dbReference type="ChEBI" id="CHEBI:16810"/>
        <dbReference type="ChEBI" id="CHEBI:17865"/>
        <dbReference type="ChEBI" id="CHEBI:29985"/>
        <dbReference type="ChEBI" id="CHEBI:57427"/>
        <dbReference type="EC" id="2.6.1.42"/>
    </reaction>
</comment>
<comment type="pathway">
    <text evidence="2">Amino-acid biosynthesis; L-isoleucine biosynthesis; L-isoleucine from 2-oxobutanoate: step 4/4.</text>
</comment>
<proteinExistence type="inferred from homology"/>
<evidence type="ECO:0000256" key="7">
    <source>
        <dbReference type="ARBA" id="ARBA00022898"/>
    </source>
</evidence>
<dbReference type="SUPFAM" id="SSF56752">
    <property type="entry name" value="D-aminoacid aminotransferase-like PLP-dependent enzymes"/>
    <property type="match status" value="1"/>
</dbReference>
<evidence type="ECO:0000256" key="6">
    <source>
        <dbReference type="ARBA" id="ARBA00013053"/>
    </source>
</evidence>
<evidence type="ECO:0000256" key="2">
    <source>
        <dbReference type="ARBA" id="ARBA00004824"/>
    </source>
</evidence>
<dbReference type="PROSITE" id="PS00770">
    <property type="entry name" value="AA_TRANSFER_CLASS_4"/>
    <property type="match status" value="1"/>
</dbReference>
<comment type="caution">
    <text evidence="13">The sequence shown here is derived from an EMBL/GenBank/DDBJ whole genome shotgun (WGS) entry which is preliminary data.</text>
</comment>
<dbReference type="InterPro" id="IPR018300">
    <property type="entry name" value="Aminotrans_IV_CS"/>
</dbReference>
<organism evidence="13 14">
    <name type="scientific">Echinicola jeungdonensis</name>
    <dbReference type="NCBI Taxonomy" id="709343"/>
    <lineage>
        <taxon>Bacteria</taxon>
        <taxon>Pseudomonadati</taxon>
        <taxon>Bacteroidota</taxon>
        <taxon>Cytophagia</taxon>
        <taxon>Cytophagales</taxon>
        <taxon>Cyclobacteriaceae</taxon>
        <taxon>Echinicola</taxon>
    </lineage>
</organism>
<dbReference type="EMBL" id="JBHMEW010000052">
    <property type="protein sequence ID" value="MFB9211699.1"/>
    <property type="molecule type" value="Genomic_DNA"/>
</dbReference>
<dbReference type="InterPro" id="IPR050571">
    <property type="entry name" value="Class-IV_PLP-Dep_Aminotrnsfr"/>
</dbReference>
<evidence type="ECO:0000256" key="3">
    <source>
        <dbReference type="ARBA" id="ARBA00004931"/>
    </source>
</evidence>
<comment type="pathway">
    <text evidence="3">Amino-acid biosynthesis; L-valine biosynthesis; L-valine from pyruvate: step 4/4.</text>
</comment>
<protein>
    <recommendedName>
        <fullName evidence="6">branched-chain-amino-acid transaminase</fullName>
        <ecNumber evidence="6">2.6.1.42</ecNumber>
    </recommendedName>
</protein>
<evidence type="ECO:0000313" key="14">
    <source>
        <dbReference type="Proteomes" id="UP001589654"/>
    </source>
</evidence>
<dbReference type="Pfam" id="PF01063">
    <property type="entry name" value="Aminotran_4"/>
    <property type="match status" value="1"/>
</dbReference>
<keyword evidence="14" id="KW-1185">Reference proteome</keyword>
<keyword evidence="7 12" id="KW-0663">Pyridoxal phosphate</keyword>
<dbReference type="RefSeq" id="WP_290246332.1">
    <property type="nucleotide sequence ID" value="NZ_JAUFQT010000001.1"/>
</dbReference>
<comment type="similarity">
    <text evidence="5 11">Belongs to the class-IV pyridoxal-phosphate-dependent aminotransferase family.</text>
</comment>
<evidence type="ECO:0000256" key="12">
    <source>
        <dbReference type="RuleBase" id="RU004516"/>
    </source>
</evidence>
<evidence type="ECO:0000256" key="10">
    <source>
        <dbReference type="ARBA" id="ARBA00049229"/>
    </source>
</evidence>
<evidence type="ECO:0000313" key="13">
    <source>
        <dbReference type="EMBL" id="MFB9211699.1"/>
    </source>
</evidence>
<dbReference type="Proteomes" id="UP001589654">
    <property type="component" value="Unassembled WGS sequence"/>
</dbReference>
<dbReference type="InterPro" id="IPR043132">
    <property type="entry name" value="BCAT-like_C"/>
</dbReference>
<dbReference type="InterPro" id="IPR043131">
    <property type="entry name" value="BCAT-like_N"/>
</dbReference>
<evidence type="ECO:0000256" key="1">
    <source>
        <dbReference type="ARBA" id="ARBA00001933"/>
    </source>
</evidence>
<evidence type="ECO:0000256" key="8">
    <source>
        <dbReference type="ARBA" id="ARBA00048212"/>
    </source>
</evidence>
<dbReference type="InterPro" id="IPR036038">
    <property type="entry name" value="Aminotransferase-like"/>
</dbReference>
<gene>
    <name evidence="13" type="ORF">ACFFUR_07765</name>
</gene>
<comment type="catalytic activity">
    <reaction evidence="9">
        <text>L-isoleucine + 2-oxoglutarate = (S)-3-methyl-2-oxopentanoate + L-glutamate</text>
        <dbReference type="Rhea" id="RHEA:24801"/>
        <dbReference type="ChEBI" id="CHEBI:16810"/>
        <dbReference type="ChEBI" id="CHEBI:29985"/>
        <dbReference type="ChEBI" id="CHEBI:35146"/>
        <dbReference type="ChEBI" id="CHEBI:58045"/>
        <dbReference type="EC" id="2.6.1.42"/>
    </reaction>
</comment>
<evidence type="ECO:0000256" key="4">
    <source>
        <dbReference type="ARBA" id="ARBA00005072"/>
    </source>
</evidence>
<comment type="pathway">
    <text evidence="4">Amino-acid biosynthesis; L-leucine biosynthesis; L-leucine from 3-methyl-2-oxobutanoate: step 4/4.</text>
</comment>
<evidence type="ECO:0000256" key="11">
    <source>
        <dbReference type="RuleBase" id="RU004106"/>
    </source>
</evidence>
<dbReference type="EC" id="2.6.1.42" evidence="6"/>
<sequence>MKEFKPIFISPSKADKFDIVADAQPDRAAFFGDGLFETMIFMNGKIRFSQFHQNRLQEGLKQLHLSGKNLSHVEALEFFISKKWGKDQPLRIRWNIFRAGLGKYSPSTTEVKENFLIQTHQNSPKIKKQVIVSNSVKVHPSPWSHCKTLNALPYVMAGVERMERKGDEIILLDHEDHISEAGASNLFWIIGNEFFTPSLSCGCIAGVGRAIILEKLKESGIPVHQGQFKIKELNKADRLFTSNVTGISHIAQCEGKSYNASPLPLIESIFE</sequence>
<evidence type="ECO:0000256" key="5">
    <source>
        <dbReference type="ARBA" id="ARBA00009320"/>
    </source>
</evidence>
<dbReference type="PANTHER" id="PTHR42743">
    <property type="entry name" value="AMINO-ACID AMINOTRANSFERASE"/>
    <property type="match status" value="1"/>
</dbReference>
<keyword evidence="13" id="KW-0808">Transferase</keyword>
<accession>A0ABV5J4F9</accession>
<evidence type="ECO:0000256" key="9">
    <source>
        <dbReference type="ARBA" id="ARBA00048798"/>
    </source>
</evidence>
<dbReference type="GO" id="GO:0008483">
    <property type="term" value="F:transaminase activity"/>
    <property type="evidence" value="ECO:0007669"/>
    <property type="project" value="UniProtKB-KW"/>
</dbReference>
<dbReference type="CDD" id="cd00449">
    <property type="entry name" value="PLPDE_IV"/>
    <property type="match status" value="1"/>
</dbReference>
<name>A0ABV5J4F9_9BACT</name>
<dbReference type="Gene3D" id="3.30.470.10">
    <property type="match status" value="1"/>
</dbReference>